<comment type="caution">
    <text evidence="12">The sequence shown here is derived from an EMBL/GenBank/DDBJ whole genome shotgun (WGS) entry which is preliminary data.</text>
</comment>
<organism evidence="12 13">
    <name type="scientific">Nocardia jiangxiensis</name>
    <dbReference type="NCBI Taxonomy" id="282685"/>
    <lineage>
        <taxon>Bacteria</taxon>
        <taxon>Bacillati</taxon>
        <taxon>Actinomycetota</taxon>
        <taxon>Actinomycetes</taxon>
        <taxon>Mycobacteriales</taxon>
        <taxon>Nocardiaceae</taxon>
        <taxon>Nocardia</taxon>
    </lineage>
</organism>
<protein>
    <submittedName>
        <fullName evidence="12">Glycosyltransferase family 39 protein</fullName>
    </submittedName>
</protein>
<keyword evidence="5 9" id="KW-0812">Transmembrane</keyword>
<sequence>MTETATAEPGAAARPTPVPTSSGRGIPRERVILAVLLIGTAAAYCWNLTAGGWANEFYAAAVQSGTLSWKAFFFGSLDPGNIVTVDKTPLSLWPMELSGRIFGFSSASMLLPEVVLGVGSVALLWATVRRVFGPAAGLLAGLVLALTPVVVVMFRFNNPDAMLTFLIIAAAWAMTRALGDGRWRWLVLCGAFVGLGFLAKQLQVMLVVPGLAVAYLVAGPPRLGKRIGQLCAAGVALLVAAGWWVLIAQLWPADSRPYFGGSENNSILDLTVGYNGIQRLDTSGFGPRAGEPGIARLFGPELAGQITWLVPAALALLVAGMVLRGRASRTDQVRSALLMWGAWLVVSGLVFSFMNGTFHQYYTMTMAPAVAALVGGGGVLIWRARENSWARSVLAVSVLLTVVTAWLTLSRTPDFVPWLRWAVLVLGLVAALALAVWSSGRFAVAALIVAVLAGLAGPVAYTVDSLGKSQGDGGMASAGPQVPGSGWGPGGGHRGPGGPRGNAQPGDSAKAGHGGPGWNSGPSAQIVAMLKSDAGRYTWAGAAVSSHGANSYQLAADVSVMSIGGFSGGDPAPTLAQFQQYVAQGRIHYFIAGDDRGPHGDSDSESAKITAWIEQHYTATTVDGTSVYDLTASKG</sequence>
<feature type="transmembrane region" description="Helical" evidence="9">
    <location>
        <begin position="131"/>
        <end position="154"/>
    </location>
</feature>
<dbReference type="Pfam" id="PF24878">
    <property type="entry name" value="YkcB_C"/>
    <property type="match status" value="1"/>
</dbReference>
<accession>A0ABW6RSJ4</accession>
<feature type="transmembrane region" description="Helical" evidence="9">
    <location>
        <begin position="185"/>
        <end position="218"/>
    </location>
</feature>
<feature type="transmembrane region" description="Helical" evidence="9">
    <location>
        <begin position="306"/>
        <end position="323"/>
    </location>
</feature>
<comment type="subcellular location">
    <subcellularLocation>
        <location evidence="1">Cell membrane</location>
        <topology evidence="1">Multi-pass membrane protein</topology>
    </subcellularLocation>
</comment>
<dbReference type="EMBL" id="JBIAQY010000001">
    <property type="protein sequence ID" value="MFF3566972.1"/>
    <property type="molecule type" value="Genomic_DNA"/>
</dbReference>
<dbReference type="InterPro" id="IPR056785">
    <property type="entry name" value="YkcA/B-like_C"/>
</dbReference>
<evidence type="ECO:0000256" key="1">
    <source>
        <dbReference type="ARBA" id="ARBA00004651"/>
    </source>
</evidence>
<feature type="transmembrane region" description="Helical" evidence="9">
    <location>
        <begin position="360"/>
        <end position="382"/>
    </location>
</feature>
<dbReference type="PANTHER" id="PTHR33908">
    <property type="entry name" value="MANNOSYLTRANSFERASE YKCB-RELATED"/>
    <property type="match status" value="1"/>
</dbReference>
<feature type="transmembrane region" description="Helical" evidence="9">
    <location>
        <begin position="442"/>
        <end position="461"/>
    </location>
</feature>
<feature type="region of interest" description="Disordered" evidence="8">
    <location>
        <begin position="1"/>
        <end position="23"/>
    </location>
</feature>
<feature type="compositionally biased region" description="Gly residues" evidence="8">
    <location>
        <begin position="485"/>
        <end position="500"/>
    </location>
</feature>
<evidence type="ECO:0000256" key="7">
    <source>
        <dbReference type="ARBA" id="ARBA00023136"/>
    </source>
</evidence>
<reference evidence="12 13" key="1">
    <citation type="submission" date="2024-10" db="EMBL/GenBank/DDBJ databases">
        <title>The Natural Products Discovery Center: Release of the First 8490 Sequenced Strains for Exploring Actinobacteria Biosynthetic Diversity.</title>
        <authorList>
            <person name="Kalkreuter E."/>
            <person name="Kautsar S.A."/>
            <person name="Yang D."/>
            <person name="Bader C.D."/>
            <person name="Teijaro C.N."/>
            <person name="Fluegel L."/>
            <person name="Davis C.M."/>
            <person name="Simpson J.R."/>
            <person name="Lauterbach L."/>
            <person name="Steele A.D."/>
            <person name="Gui C."/>
            <person name="Meng S."/>
            <person name="Li G."/>
            <person name="Viehrig K."/>
            <person name="Ye F."/>
            <person name="Su P."/>
            <person name="Kiefer A.F."/>
            <person name="Nichols A."/>
            <person name="Cepeda A.J."/>
            <person name="Yan W."/>
            <person name="Fan B."/>
            <person name="Jiang Y."/>
            <person name="Adhikari A."/>
            <person name="Zheng C.-J."/>
            <person name="Schuster L."/>
            <person name="Cowan T.M."/>
            <person name="Smanski M.J."/>
            <person name="Chevrette M.G."/>
            <person name="De Carvalho L.P.S."/>
            <person name="Shen B."/>
        </authorList>
    </citation>
    <scope>NUCLEOTIDE SEQUENCE [LARGE SCALE GENOMIC DNA]</scope>
    <source>
        <strain evidence="12 13">NPDC002593</strain>
    </source>
</reference>
<evidence type="ECO:0000256" key="6">
    <source>
        <dbReference type="ARBA" id="ARBA00022989"/>
    </source>
</evidence>
<keyword evidence="3" id="KW-0328">Glycosyltransferase</keyword>
<feature type="region of interest" description="Disordered" evidence="8">
    <location>
        <begin position="472"/>
        <end position="518"/>
    </location>
</feature>
<evidence type="ECO:0000313" key="12">
    <source>
        <dbReference type="EMBL" id="MFF3566972.1"/>
    </source>
</evidence>
<dbReference type="Pfam" id="PF13231">
    <property type="entry name" value="PMT_2"/>
    <property type="match status" value="1"/>
</dbReference>
<feature type="transmembrane region" description="Helical" evidence="9">
    <location>
        <begin position="335"/>
        <end position="354"/>
    </location>
</feature>
<dbReference type="InterPro" id="IPR050297">
    <property type="entry name" value="LipidA_mod_glycosyltrf_83"/>
</dbReference>
<evidence type="ECO:0000259" key="10">
    <source>
        <dbReference type="Pfam" id="PF13231"/>
    </source>
</evidence>
<evidence type="ECO:0000256" key="8">
    <source>
        <dbReference type="SAM" id="MobiDB-lite"/>
    </source>
</evidence>
<keyword evidence="7 9" id="KW-0472">Membrane</keyword>
<feature type="transmembrane region" description="Helical" evidence="9">
    <location>
        <begin position="101"/>
        <end position="125"/>
    </location>
</feature>
<name>A0ABW6RSJ4_9NOCA</name>
<evidence type="ECO:0000259" key="11">
    <source>
        <dbReference type="Pfam" id="PF24878"/>
    </source>
</evidence>
<keyword evidence="4" id="KW-0808">Transferase</keyword>
<evidence type="ECO:0000256" key="4">
    <source>
        <dbReference type="ARBA" id="ARBA00022679"/>
    </source>
</evidence>
<evidence type="ECO:0000256" key="5">
    <source>
        <dbReference type="ARBA" id="ARBA00022692"/>
    </source>
</evidence>
<dbReference type="Proteomes" id="UP001601992">
    <property type="component" value="Unassembled WGS sequence"/>
</dbReference>
<evidence type="ECO:0000256" key="3">
    <source>
        <dbReference type="ARBA" id="ARBA00022676"/>
    </source>
</evidence>
<feature type="domain" description="Putative mannosyltransferase YkcA/B-like C-terminal" evidence="11">
    <location>
        <begin position="526"/>
        <end position="616"/>
    </location>
</feature>
<keyword evidence="13" id="KW-1185">Reference proteome</keyword>
<feature type="transmembrane region" description="Helical" evidence="9">
    <location>
        <begin position="230"/>
        <end position="251"/>
    </location>
</feature>
<keyword evidence="6 9" id="KW-1133">Transmembrane helix</keyword>
<evidence type="ECO:0000256" key="9">
    <source>
        <dbReference type="SAM" id="Phobius"/>
    </source>
</evidence>
<proteinExistence type="predicted"/>
<gene>
    <name evidence="12" type="ORF">ACFYXQ_04230</name>
</gene>
<dbReference type="RefSeq" id="WP_387402598.1">
    <property type="nucleotide sequence ID" value="NZ_JBIAQY010000001.1"/>
</dbReference>
<dbReference type="PANTHER" id="PTHR33908:SF3">
    <property type="entry name" value="UNDECAPRENYL PHOSPHATE-ALPHA-4-AMINO-4-DEOXY-L-ARABINOSE ARABINOSYL TRANSFERASE"/>
    <property type="match status" value="1"/>
</dbReference>
<evidence type="ECO:0000256" key="2">
    <source>
        <dbReference type="ARBA" id="ARBA00022475"/>
    </source>
</evidence>
<feature type="compositionally biased region" description="Low complexity" evidence="8">
    <location>
        <begin position="1"/>
        <end position="15"/>
    </location>
</feature>
<feature type="transmembrane region" description="Helical" evidence="9">
    <location>
        <begin position="389"/>
        <end position="409"/>
    </location>
</feature>
<feature type="transmembrane region" description="Helical" evidence="9">
    <location>
        <begin position="415"/>
        <end position="435"/>
    </location>
</feature>
<evidence type="ECO:0000313" key="13">
    <source>
        <dbReference type="Proteomes" id="UP001601992"/>
    </source>
</evidence>
<dbReference type="InterPro" id="IPR038731">
    <property type="entry name" value="RgtA/B/C-like"/>
</dbReference>
<feature type="domain" description="Glycosyltransferase RgtA/B/C/D-like" evidence="10">
    <location>
        <begin position="86"/>
        <end position="244"/>
    </location>
</feature>
<keyword evidence="2" id="KW-1003">Cell membrane</keyword>